<dbReference type="Pfam" id="PF07947">
    <property type="entry name" value="YhhN"/>
    <property type="match status" value="1"/>
</dbReference>
<comment type="similarity">
    <text evidence="2">Belongs to the TMEM86 family.</text>
</comment>
<evidence type="ECO:0000256" key="4">
    <source>
        <dbReference type="ARBA" id="ARBA00022989"/>
    </source>
</evidence>
<feature type="transmembrane region" description="Helical" evidence="6">
    <location>
        <begin position="108"/>
        <end position="126"/>
    </location>
</feature>
<dbReference type="EMBL" id="JH651379">
    <property type="protein sequence ID" value="EIJ40133.1"/>
    <property type="molecule type" value="Genomic_DNA"/>
</dbReference>
<dbReference type="InterPro" id="IPR012506">
    <property type="entry name" value="TMEM86B-like"/>
</dbReference>
<evidence type="ECO:0000313" key="7">
    <source>
        <dbReference type="EMBL" id="EIJ40133.1"/>
    </source>
</evidence>
<evidence type="ECO:0000256" key="5">
    <source>
        <dbReference type="ARBA" id="ARBA00023136"/>
    </source>
</evidence>
<dbReference type="STRING" id="926559.JoomaDRAFT_3186"/>
<feature type="transmembrane region" description="Helical" evidence="6">
    <location>
        <begin position="7"/>
        <end position="25"/>
    </location>
</feature>
<evidence type="ECO:0000256" key="3">
    <source>
        <dbReference type="ARBA" id="ARBA00022692"/>
    </source>
</evidence>
<feature type="transmembrane region" description="Helical" evidence="6">
    <location>
        <begin position="54"/>
        <end position="72"/>
    </location>
</feature>
<gene>
    <name evidence="7" type="ORF">JoomaDRAFT_3186</name>
</gene>
<evidence type="ECO:0000256" key="1">
    <source>
        <dbReference type="ARBA" id="ARBA00004141"/>
    </source>
</evidence>
<dbReference type="RefSeq" id="WP_008614130.1">
    <property type="nucleotide sequence ID" value="NZ_JH651379.1"/>
</dbReference>
<keyword evidence="3 6" id="KW-0812">Transmembrane</keyword>
<accession>I3C940</accession>
<evidence type="ECO:0000313" key="8">
    <source>
        <dbReference type="Proteomes" id="UP000004690"/>
    </source>
</evidence>
<dbReference type="Proteomes" id="UP000004690">
    <property type="component" value="Unassembled WGS sequence"/>
</dbReference>
<dbReference type="GO" id="GO:0016020">
    <property type="term" value="C:membrane"/>
    <property type="evidence" value="ECO:0007669"/>
    <property type="project" value="UniProtKB-SubCell"/>
</dbReference>
<evidence type="ECO:0000256" key="6">
    <source>
        <dbReference type="SAM" id="Phobius"/>
    </source>
</evidence>
<protein>
    <submittedName>
        <fullName evidence="7">YhhN-like protein</fullName>
    </submittedName>
</protein>
<keyword evidence="5 6" id="KW-0472">Membrane</keyword>
<feature type="transmembrane region" description="Helical" evidence="6">
    <location>
        <begin position="193"/>
        <end position="215"/>
    </location>
</feature>
<feature type="transmembrane region" description="Helical" evidence="6">
    <location>
        <begin position="167"/>
        <end position="187"/>
    </location>
</feature>
<proteinExistence type="inferred from homology"/>
<comment type="subcellular location">
    <subcellularLocation>
        <location evidence="1">Membrane</location>
        <topology evidence="1">Multi-pass membrane protein</topology>
    </subcellularLocation>
</comment>
<keyword evidence="8" id="KW-1185">Reference proteome</keyword>
<dbReference type="HOGENOM" id="CLU_1233692_0_0_10"/>
<reference evidence="7 8" key="1">
    <citation type="submission" date="2012-02" db="EMBL/GenBank/DDBJ databases">
        <title>Improved High-Quality Draft genome of Joostella marina DSM 19592.</title>
        <authorList>
            <consortium name="US DOE Joint Genome Institute (JGI-PGF)"/>
            <person name="Lucas S."/>
            <person name="Copeland A."/>
            <person name="Lapidus A."/>
            <person name="Bruce D."/>
            <person name="Goodwin L."/>
            <person name="Pitluck S."/>
            <person name="Peters L."/>
            <person name="Chertkov O."/>
            <person name="Ovchinnikova G."/>
            <person name="Kyrpides N."/>
            <person name="Mavromatis K."/>
            <person name="Detter J.C."/>
            <person name="Han C."/>
            <person name="Land M."/>
            <person name="Hauser L."/>
            <person name="Markowitz V."/>
            <person name="Cheng J.-F."/>
            <person name="Hugenholtz P."/>
            <person name="Woyke T."/>
            <person name="Wu D."/>
            <person name="Tindall B."/>
            <person name="Brambilla E."/>
            <person name="Klenk H.-P."/>
            <person name="Eisen J.A."/>
        </authorList>
    </citation>
    <scope>NUCLEOTIDE SEQUENCE [LARGE SCALE GENOMIC DNA]</scope>
    <source>
        <strain evidence="7 8">DSM 19592</strain>
    </source>
</reference>
<organism evidence="7 8">
    <name type="scientific">Galbibacter orientalis DSM 19592</name>
    <dbReference type="NCBI Taxonomy" id="926559"/>
    <lineage>
        <taxon>Bacteria</taxon>
        <taxon>Pseudomonadati</taxon>
        <taxon>Bacteroidota</taxon>
        <taxon>Flavobacteriia</taxon>
        <taxon>Flavobacteriales</taxon>
        <taxon>Flavobacteriaceae</taxon>
        <taxon>Galbibacter</taxon>
    </lineage>
</organism>
<dbReference type="OrthoDB" id="1442326at2"/>
<sequence>MNSKQILTLYFIFSAVFLIASLLHVKLVANIAKVSLIPLVFFNYYFYKNKLELIPMLLLIFCFLGDVFMLGFNRYTSRLYLVTFGIHHLVFALVCYRAIQDFNAKKLIFSALPVITLWFVYFNYSIKDIFGSQMGDLYPFVLAYSIVLSAFTIISLVNYFNNETKVNFYPVMVAVCFLIGDIIMAIDNYLFELFFFDFTVVVVKVIGYFFLLKFIKSYNFIRLY</sequence>
<name>I3C940_9FLAO</name>
<evidence type="ECO:0000256" key="2">
    <source>
        <dbReference type="ARBA" id="ARBA00007375"/>
    </source>
</evidence>
<keyword evidence="4 6" id="KW-1133">Transmembrane helix</keyword>
<feature type="transmembrane region" description="Helical" evidence="6">
    <location>
        <begin position="138"/>
        <end position="160"/>
    </location>
</feature>
<dbReference type="AlphaFoldDB" id="I3C940"/>